<name>A0A6B3LTE8_9BACT</name>
<dbReference type="RefSeq" id="WP_163913508.1">
    <property type="nucleotide sequence ID" value="NZ_JAAGWD010000002.1"/>
</dbReference>
<protein>
    <submittedName>
        <fullName evidence="1">Uncharacterized protein</fullName>
    </submittedName>
</protein>
<dbReference type="EMBL" id="JAAGWD010000002">
    <property type="protein sequence ID" value="NEM97288.1"/>
    <property type="molecule type" value="Genomic_DNA"/>
</dbReference>
<organism evidence="1 2">
    <name type="scientific">Pontibacter burrus</name>
    <dbReference type="NCBI Taxonomy" id="2704466"/>
    <lineage>
        <taxon>Bacteria</taxon>
        <taxon>Pseudomonadati</taxon>
        <taxon>Bacteroidota</taxon>
        <taxon>Cytophagia</taxon>
        <taxon>Cytophagales</taxon>
        <taxon>Hymenobacteraceae</taxon>
        <taxon>Pontibacter</taxon>
    </lineage>
</organism>
<accession>A0A6B3LTE8</accession>
<reference evidence="1 2" key="1">
    <citation type="submission" date="2020-02" db="EMBL/GenBank/DDBJ databases">
        <authorList>
            <person name="Kim M.K."/>
        </authorList>
    </citation>
    <scope>NUCLEOTIDE SEQUENCE [LARGE SCALE GENOMIC DNA]</scope>
    <source>
        <strain evidence="1 2">BT327</strain>
    </source>
</reference>
<dbReference type="Proteomes" id="UP000474777">
    <property type="component" value="Unassembled WGS sequence"/>
</dbReference>
<proteinExistence type="predicted"/>
<comment type="caution">
    <text evidence="1">The sequence shown here is derived from an EMBL/GenBank/DDBJ whole genome shotgun (WGS) entry which is preliminary data.</text>
</comment>
<sequence length="48" mass="5265">MKGKIDVQIQQLAYRYKPAAACGAQKIREAKRLATATTGLHSHEPEGK</sequence>
<gene>
    <name evidence="1" type="ORF">GXP69_06250</name>
</gene>
<evidence type="ECO:0000313" key="1">
    <source>
        <dbReference type="EMBL" id="NEM97288.1"/>
    </source>
</evidence>
<evidence type="ECO:0000313" key="2">
    <source>
        <dbReference type="Proteomes" id="UP000474777"/>
    </source>
</evidence>
<dbReference type="AlphaFoldDB" id="A0A6B3LTE8"/>
<keyword evidence="2" id="KW-1185">Reference proteome</keyword>